<organism evidence="2 3">
    <name type="scientific">Candidatus Eisenbergiella pullistercoris</name>
    <dbReference type="NCBI Taxonomy" id="2838555"/>
    <lineage>
        <taxon>Bacteria</taxon>
        <taxon>Bacillati</taxon>
        <taxon>Bacillota</taxon>
        <taxon>Clostridia</taxon>
        <taxon>Lachnospirales</taxon>
        <taxon>Lachnospiraceae</taxon>
        <taxon>Eisenbergiella</taxon>
    </lineage>
</organism>
<reference evidence="2" key="2">
    <citation type="submission" date="2021-04" db="EMBL/GenBank/DDBJ databases">
        <authorList>
            <person name="Gilroy R."/>
        </authorList>
    </citation>
    <scope>NUCLEOTIDE SEQUENCE</scope>
    <source>
        <strain evidence="2">ChiSxjej3B15-24422</strain>
    </source>
</reference>
<comment type="caution">
    <text evidence="2">The sequence shown here is derived from an EMBL/GenBank/DDBJ whole genome shotgun (WGS) entry which is preliminary data.</text>
</comment>
<proteinExistence type="predicted"/>
<sequence length="218" mass="23963">MDRIQLKTNAKSAMRAARPHPVLVALVYVLILAAVQAVISMISGLGDAAAALLAEGSMSLGSAGSLAVALLLPFVGAMVMSFLQLGYVTYTLHVIDHKPAGFGDLFSCARYFLKAWGLGLMISIFVGLWSLLLWFPGVIASYRYSQAFFILAENPEKGVMECIRESKAMMKGRKMDRFVLDLSFIPWYLLCFVTCGIAFLYVTPYTDLTSAAFYRSLR</sequence>
<keyword evidence="1" id="KW-0472">Membrane</keyword>
<dbReference type="Pfam" id="PF06161">
    <property type="entry name" value="DUF975"/>
    <property type="match status" value="1"/>
</dbReference>
<evidence type="ECO:0000313" key="2">
    <source>
        <dbReference type="EMBL" id="HIY60611.1"/>
    </source>
</evidence>
<dbReference type="EMBL" id="DXDD01000100">
    <property type="protein sequence ID" value="HIY60611.1"/>
    <property type="molecule type" value="Genomic_DNA"/>
</dbReference>
<reference evidence="2" key="1">
    <citation type="journal article" date="2021" name="PeerJ">
        <title>Extensive microbial diversity within the chicken gut microbiome revealed by metagenomics and culture.</title>
        <authorList>
            <person name="Gilroy R."/>
            <person name="Ravi A."/>
            <person name="Getino M."/>
            <person name="Pursley I."/>
            <person name="Horton D.L."/>
            <person name="Alikhan N.F."/>
            <person name="Baker D."/>
            <person name="Gharbi K."/>
            <person name="Hall N."/>
            <person name="Watson M."/>
            <person name="Adriaenssens E.M."/>
            <person name="Foster-Nyarko E."/>
            <person name="Jarju S."/>
            <person name="Secka A."/>
            <person name="Antonio M."/>
            <person name="Oren A."/>
            <person name="Chaudhuri R.R."/>
            <person name="La Ragione R."/>
            <person name="Hildebrand F."/>
            <person name="Pallen M.J."/>
        </authorList>
    </citation>
    <scope>NUCLEOTIDE SEQUENCE</scope>
    <source>
        <strain evidence="2">ChiSxjej3B15-24422</strain>
    </source>
</reference>
<dbReference type="PANTHER" id="PTHR40076">
    <property type="entry name" value="MEMBRANE PROTEIN-RELATED"/>
    <property type="match status" value="1"/>
</dbReference>
<evidence type="ECO:0000256" key="1">
    <source>
        <dbReference type="SAM" id="Phobius"/>
    </source>
</evidence>
<name>A0A9D2C7M1_9FIRM</name>
<dbReference type="Proteomes" id="UP000824007">
    <property type="component" value="Unassembled WGS sequence"/>
</dbReference>
<gene>
    <name evidence="2" type="ORF">H9831_08040</name>
</gene>
<evidence type="ECO:0000313" key="3">
    <source>
        <dbReference type="Proteomes" id="UP000824007"/>
    </source>
</evidence>
<feature type="transmembrane region" description="Helical" evidence="1">
    <location>
        <begin position="66"/>
        <end position="90"/>
    </location>
</feature>
<keyword evidence="1" id="KW-1133">Transmembrane helix</keyword>
<feature type="transmembrane region" description="Helical" evidence="1">
    <location>
        <begin position="111"/>
        <end position="135"/>
    </location>
</feature>
<feature type="transmembrane region" description="Helical" evidence="1">
    <location>
        <begin position="21"/>
        <end position="46"/>
    </location>
</feature>
<keyword evidence="1" id="KW-0812">Transmembrane</keyword>
<dbReference type="AlphaFoldDB" id="A0A9D2C7M1"/>
<protein>
    <submittedName>
        <fullName evidence="2">DUF975 family protein</fullName>
    </submittedName>
</protein>
<dbReference type="PANTHER" id="PTHR40076:SF1">
    <property type="entry name" value="MEMBRANE PROTEIN"/>
    <property type="match status" value="1"/>
</dbReference>
<feature type="transmembrane region" description="Helical" evidence="1">
    <location>
        <begin position="184"/>
        <end position="202"/>
    </location>
</feature>
<dbReference type="InterPro" id="IPR010380">
    <property type="entry name" value="DUF975"/>
</dbReference>
<accession>A0A9D2C7M1</accession>